<dbReference type="EMBL" id="LSSK01000463">
    <property type="protein sequence ID" value="OMH83278.1"/>
    <property type="molecule type" value="Genomic_DNA"/>
</dbReference>
<dbReference type="Pfam" id="PF13718">
    <property type="entry name" value="GNAT_acetyltr_2"/>
    <property type="match status" value="2"/>
</dbReference>
<feature type="compositionally biased region" description="Low complexity" evidence="8">
    <location>
        <begin position="716"/>
        <end position="730"/>
    </location>
</feature>
<keyword evidence="5" id="KW-0547">Nucleotide-binding</keyword>
<dbReference type="InterPro" id="IPR000182">
    <property type="entry name" value="GNAT_dom"/>
</dbReference>
<comment type="caution">
    <text evidence="12">The sequence shown here is derived from an EMBL/GenBank/DDBJ whole genome shotgun (WGS) entry which is preliminary data.</text>
</comment>
<dbReference type="Gene3D" id="3.40.50.300">
    <property type="entry name" value="P-loop containing nucleotide triphosphate hydrolases"/>
    <property type="match status" value="1"/>
</dbReference>
<dbReference type="Pfam" id="PF05127">
    <property type="entry name" value="NAT10_TcmA_helicase"/>
    <property type="match status" value="1"/>
</dbReference>
<dbReference type="GO" id="GO:1990883">
    <property type="term" value="F:18S rRNA cytidine N-acetyltransferase activity"/>
    <property type="evidence" value="ECO:0007669"/>
    <property type="project" value="TreeGrafter"/>
</dbReference>
<evidence type="ECO:0000256" key="1">
    <source>
        <dbReference type="ARBA" id="ARBA00004604"/>
    </source>
</evidence>
<evidence type="ECO:0000259" key="10">
    <source>
        <dbReference type="Pfam" id="PF13718"/>
    </source>
</evidence>
<dbReference type="GO" id="GO:0030686">
    <property type="term" value="C:90S preribosome"/>
    <property type="evidence" value="ECO:0007669"/>
    <property type="project" value="TreeGrafter"/>
</dbReference>
<dbReference type="AlphaFoldDB" id="A0A1R1PQP4"/>
<dbReference type="GO" id="GO:0000049">
    <property type="term" value="F:tRNA binding"/>
    <property type="evidence" value="ECO:0007669"/>
    <property type="project" value="TreeGrafter"/>
</dbReference>
<feature type="region of interest" description="Disordered" evidence="8">
    <location>
        <begin position="368"/>
        <end position="388"/>
    </location>
</feature>
<evidence type="ECO:0000259" key="9">
    <source>
        <dbReference type="Pfam" id="PF05127"/>
    </source>
</evidence>
<proteinExistence type="predicted"/>
<feature type="domain" description="N-acetyltransferase" evidence="10">
    <location>
        <begin position="389"/>
        <end position="442"/>
    </location>
</feature>
<dbReference type="GO" id="GO:0008033">
    <property type="term" value="P:tRNA processing"/>
    <property type="evidence" value="ECO:0007669"/>
    <property type="project" value="UniProtKB-KW"/>
</dbReference>
<protein>
    <submittedName>
        <fullName evidence="12">UPF0202 protein KRE33</fullName>
    </submittedName>
</protein>
<sequence length="741" mass="80725">MKSMDEIGDGHKGGSSDQNGKNNLVVRINVFREHRQTIQYVMPQDSHMLSQAELVVIDEAAAIPLPLVSKLLGPYLVFMASTINGYEGTGRSLSLKLIKQLREQRVGGDKTRQLKEERLDEPIRYSMNDGVEKWLNKLLCLQMDDTHMARGGIPHPSKCELFKINRDKLFSYHPVSERVLQKMVGLMTSSHYKNTPNDIQLMSDAPAHELYVLLAPQQEQQQQQQANGGSGSGSGAIQLPEPLVVIQVCLEGQISRKTIMSNLSRGIKSAGDLIPWLVSQQFQDSNFASLSGARIVRIATHPDYCGMGYGSRALSLLYDFYSFKFVSLSDTPSINSSEPLFASLSQIKPPTTTVTNAARVRIGAGAGAGADGNGNGNGNGDGNGDGQTEQPLIRWVGTSFGLTNQLFKFWTSKNLQYRPIYLRQTKSDLTGEHTVVMLKTLNESDDWLSLFCADFLTRFLTLLSYDFSAFDPLLALRIHQSTSPSLSLINSSSSRPFVLGDYFSPYDLKRLESYSNNILDYHVITDLFPTLAHLYFSNKLAALPDPISLSGTQQAVLLAFGLQHSPVELIASKLNCSESVVLALLLKIIKKFVTFFNSLLANESLNNTTTTTTSTTSNSTTTSSITESSNTSGPTLGSNTIVSLKQSPTTQPQPSSTKDSKSVSQSLLESENKLVWNMPSSVRNSSSATAPGASILFPNTRNGTFCNSSIANSASSSALASANRSRSAESTINTIADTSGK</sequence>
<dbReference type="PANTHER" id="PTHR10925">
    <property type="entry name" value="N-ACETYLTRANSFERASE 10"/>
    <property type="match status" value="1"/>
</dbReference>
<dbReference type="Gene3D" id="3.40.630.30">
    <property type="match status" value="1"/>
</dbReference>
<accession>A0A1R1PQP4</accession>
<dbReference type="Proteomes" id="UP000188320">
    <property type="component" value="Unassembled WGS sequence"/>
</dbReference>
<keyword evidence="13" id="KW-1185">Reference proteome</keyword>
<keyword evidence="7" id="KW-0012">Acyltransferase</keyword>
<evidence type="ECO:0000259" key="11">
    <source>
        <dbReference type="Pfam" id="PF13725"/>
    </source>
</evidence>
<reference evidence="13" key="1">
    <citation type="submission" date="2017-01" db="EMBL/GenBank/DDBJ databases">
        <authorList>
            <person name="Wang Y."/>
            <person name="White M."/>
            <person name="Kvist S."/>
            <person name="Moncalvo J.-M."/>
        </authorList>
    </citation>
    <scope>NUCLEOTIDE SEQUENCE [LARGE SCALE GENOMIC DNA]</scope>
    <source>
        <strain evidence="13">COL-18-3</strain>
    </source>
</reference>
<evidence type="ECO:0000313" key="12">
    <source>
        <dbReference type="EMBL" id="OMH83278.1"/>
    </source>
</evidence>
<dbReference type="GO" id="GO:1904812">
    <property type="term" value="P:rRNA acetylation involved in maturation of SSU-rRNA"/>
    <property type="evidence" value="ECO:0007669"/>
    <property type="project" value="TreeGrafter"/>
</dbReference>
<organism evidence="12 13">
    <name type="scientific">Zancudomyces culisetae</name>
    <name type="common">Gut fungus</name>
    <name type="synonym">Smittium culisetae</name>
    <dbReference type="NCBI Taxonomy" id="1213189"/>
    <lineage>
        <taxon>Eukaryota</taxon>
        <taxon>Fungi</taxon>
        <taxon>Fungi incertae sedis</taxon>
        <taxon>Zoopagomycota</taxon>
        <taxon>Kickxellomycotina</taxon>
        <taxon>Harpellomycetes</taxon>
        <taxon>Harpellales</taxon>
        <taxon>Legeriomycetaceae</taxon>
        <taxon>Zancudomyces</taxon>
    </lineage>
</organism>
<feature type="compositionally biased region" description="Basic and acidic residues" evidence="8">
    <location>
        <begin position="1"/>
        <end position="14"/>
    </location>
</feature>
<evidence type="ECO:0000256" key="4">
    <source>
        <dbReference type="ARBA" id="ARBA00022694"/>
    </source>
</evidence>
<evidence type="ECO:0000256" key="2">
    <source>
        <dbReference type="ARBA" id="ARBA00022552"/>
    </source>
</evidence>
<keyword evidence="2" id="KW-0698">rRNA processing</keyword>
<evidence type="ECO:0000256" key="8">
    <source>
        <dbReference type="SAM" id="MobiDB-lite"/>
    </source>
</evidence>
<evidence type="ECO:0000256" key="7">
    <source>
        <dbReference type="ARBA" id="ARBA00023315"/>
    </source>
</evidence>
<dbReference type="GO" id="GO:0005730">
    <property type="term" value="C:nucleolus"/>
    <property type="evidence" value="ECO:0007669"/>
    <property type="project" value="UniProtKB-SubCell"/>
</dbReference>
<feature type="domain" description="TcmA/NAT10 helicase" evidence="9">
    <location>
        <begin position="28"/>
        <end position="142"/>
    </location>
</feature>
<feature type="region of interest" description="Disordered" evidence="8">
    <location>
        <begin position="716"/>
        <end position="741"/>
    </location>
</feature>
<feature type="compositionally biased region" description="Low complexity" evidence="8">
    <location>
        <begin position="607"/>
        <end position="632"/>
    </location>
</feature>
<feature type="region of interest" description="Disordered" evidence="8">
    <location>
        <begin position="607"/>
        <end position="664"/>
    </location>
</feature>
<feature type="domain" description="Possible tRNA binding" evidence="11">
    <location>
        <begin position="447"/>
        <end position="616"/>
    </location>
</feature>
<evidence type="ECO:0000256" key="5">
    <source>
        <dbReference type="ARBA" id="ARBA00022741"/>
    </source>
</evidence>
<dbReference type="Pfam" id="PF13725">
    <property type="entry name" value="tRNA_bind_2"/>
    <property type="match status" value="1"/>
</dbReference>
<keyword evidence="4" id="KW-0819">tRNA processing</keyword>
<evidence type="ECO:0000313" key="13">
    <source>
        <dbReference type="Proteomes" id="UP000188320"/>
    </source>
</evidence>
<feature type="compositionally biased region" description="Gly residues" evidence="8">
    <location>
        <begin position="368"/>
        <end position="385"/>
    </location>
</feature>
<gene>
    <name evidence="12" type="ORF">AX774_g3225</name>
</gene>
<keyword evidence="6" id="KW-0067">ATP-binding</keyword>
<feature type="compositionally biased region" description="Low complexity" evidence="8">
    <location>
        <begin position="646"/>
        <end position="664"/>
    </location>
</feature>
<feature type="compositionally biased region" description="Polar residues" evidence="8">
    <location>
        <begin position="633"/>
        <end position="645"/>
    </location>
</feature>
<keyword evidence="3" id="KW-0808">Transferase</keyword>
<dbReference type="PANTHER" id="PTHR10925:SF5">
    <property type="entry name" value="RNA CYTIDINE ACETYLTRANSFERASE"/>
    <property type="match status" value="1"/>
</dbReference>
<evidence type="ECO:0000256" key="6">
    <source>
        <dbReference type="ARBA" id="ARBA00022840"/>
    </source>
</evidence>
<feature type="compositionally biased region" description="Polar residues" evidence="8">
    <location>
        <begin position="731"/>
        <end position="741"/>
    </location>
</feature>
<dbReference type="GO" id="GO:0005524">
    <property type="term" value="F:ATP binding"/>
    <property type="evidence" value="ECO:0007669"/>
    <property type="project" value="UniProtKB-KW"/>
</dbReference>
<evidence type="ECO:0000256" key="3">
    <source>
        <dbReference type="ARBA" id="ARBA00022679"/>
    </source>
</evidence>
<dbReference type="InterPro" id="IPR027992">
    <property type="entry name" value="tRNA_bind_dom"/>
</dbReference>
<dbReference type="OrthoDB" id="10067491at2759"/>
<name>A0A1R1PQP4_ZANCU</name>
<dbReference type="InterPro" id="IPR032672">
    <property type="entry name" value="TmcA/NAT10/Kre33"/>
</dbReference>
<feature type="region of interest" description="Disordered" evidence="8">
    <location>
        <begin position="1"/>
        <end position="21"/>
    </location>
</feature>
<dbReference type="InterPro" id="IPR027417">
    <property type="entry name" value="P-loop_NTPase"/>
</dbReference>
<comment type="subcellular location">
    <subcellularLocation>
        <location evidence="1">Nucleus</location>
        <location evidence="1">Nucleolus</location>
    </subcellularLocation>
</comment>
<feature type="domain" description="N-acetyltransferase" evidence="10">
    <location>
        <begin position="182"/>
        <end position="334"/>
    </location>
</feature>
<dbReference type="InterPro" id="IPR007807">
    <property type="entry name" value="TcmA/NAT10_helicase"/>
</dbReference>